<feature type="region of interest" description="Disordered" evidence="8">
    <location>
        <begin position="1644"/>
        <end position="1673"/>
    </location>
</feature>
<evidence type="ECO:0000256" key="3">
    <source>
        <dbReference type="ARBA" id="ARBA00022741"/>
    </source>
</evidence>
<organism evidence="9 10">
    <name type="scientific">Drosophila lebanonensis</name>
    <name type="common">Fruit fly</name>
    <name type="synonym">Scaptodrosophila lebanonensis</name>
    <dbReference type="NCBI Taxonomy" id="7225"/>
    <lineage>
        <taxon>Eukaryota</taxon>
        <taxon>Metazoa</taxon>
        <taxon>Ecdysozoa</taxon>
        <taxon>Arthropoda</taxon>
        <taxon>Hexapoda</taxon>
        <taxon>Insecta</taxon>
        <taxon>Pterygota</taxon>
        <taxon>Neoptera</taxon>
        <taxon>Endopterygota</taxon>
        <taxon>Diptera</taxon>
        <taxon>Brachycera</taxon>
        <taxon>Muscomorpha</taxon>
        <taxon>Ephydroidea</taxon>
        <taxon>Drosophilidae</taxon>
        <taxon>Scaptodrosophila</taxon>
    </lineage>
</organism>
<keyword evidence="3" id="KW-0547">Nucleotide-binding</keyword>
<evidence type="ECO:0000256" key="1">
    <source>
        <dbReference type="ARBA" id="ARBA00012552"/>
    </source>
</evidence>
<dbReference type="GO" id="GO:0042078">
    <property type="term" value="P:germ-line stem cell division"/>
    <property type="evidence" value="ECO:0007669"/>
    <property type="project" value="TreeGrafter"/>
</dbReference>
<dbReference type="GeneID" id="115626064"/>
<feature type="region of interest" description="Disordered" evidence="8">
    <location>
        <begin position="358"/>
        <end position="379"/>
    </location>
</feature>
<name>A0A6J2TQE5_DROLE</name>
<dbReference type="GO" id="GO:0005524">
    <property type="term" value="F:ATP binding"/>
    <property type="evidence" value="ECO:0007669"/>
    <property type="project" value="UniProtKB-KW"/>
</dbReference>
<evidence type="ECO:0000313" key="9">
    <source>
        <dbReference type="Proteomes" id="UP000504634"/>
    </source>
</evidence>
<keyword evidence="6" id="KW-0067">ATP-binding</keyword>
<protein>
    <recommendedName>
        <fullName evidence="1">RNA helicase</fullName>
        <ecNumber evidence="1">3.6.4.13</ecNumber>
    </recommendedName>
</protein>
<feature type="region of interest" description="Disordered" evidence="8">
    <location>
        <begin position="1387"/>
        <end position="1424"/>
    </location>
</feature>
<dbReference type="Gene3D" id="3.40.50.300">
    <property type="entry name" value="P-loop containing nucleotide triphosphate hydrolases"/>
    <property type="match status" value="1"/>
</dbReference>
<accession>A0A6J2TQE5</accession>
<keyword evidence="9" id="KW-1185">Reference proteome</keyword>
<dbReference type="InterPro" id="IPR027417">
    <property type="entry name" value="P-loop_NTPase"/>
</dbReference>
<evidence type="ECO:0000256" key="2">
    <source>
        <dbReference type="ARBA" id="ARBA00022737"/>
    </source>
</evidence>
<feature type="compositionally biased region" description="Basic and acidic residues" evidence="8">
    <location>
        <begin position="1387"/>
        <end position="1403"/>
    </location>
</feature>
<reference evidence="10" key="1">
    <citation type="submission" date="2025-08" db="UniProtKB">
        <authorList>
            <consortium name="RefSeq"/>
        </authorList>
    </citation>
    <scope>IDENTIFICATION</scope>
    <source>
        <strain evidence="10">11010-0011.00</strain>
        <tissue evidence="10">Whole body</tissue>
    </source>
</reference>
<feature type="compositionally biased region" description="Low complexity" evidence="8">
    <location>
        <begin position="359"/>
        <end position="374"/>
    </location>
</feature>
<evidence type="ECO:0000256" key="8">
    <source>
        <dbReference type="SAM" id="MobiDB-lite"/>
    </source>
</evidence>
<dbReference type="GO" id="GO:0003724">
    <property type="term" value="F:RNA helicase activity"/>
    <property type="evidence" value="ECO:0007669"/>
    <property type="project" value="UniProtKB-EC"/>
</dbReference>
<proteinExistence type="predicted"/>
<keyword evidence="4" id="KW-0378">Hydrolase</keyword>
<gene>
    <name evidence="10" type="primary">LOC115626064</name>
</gene>
<evidence type="ECO:0000256" key="4">
    <source>
        <dbReference type="ARBA" id="ARBA00022801"/>
    </source>
</evidence>
<dbReference type="SUPFAM" id="SSF52540">
    <property type="entry name" value="P-loop containing nucleoside triphosphate hydrolases"/>
    <property type="match status" value="1"/>
</dbReference>
<keyword evidence="5 10" id="KW-0347">Helicase</keyword>
<evidence type="ECO:0000256" key="7">
    <source>
        <dbReference type="ARBA" id="ARBA00047984"/>
    </source>
</evidence>
<dbReference type="CTD" id="34331"/>
<sequence>MAACNKENNDHACGEPIIITHYVNPQLFWYTPLKKLHGSAAQALKLEKKLPAQCVSSNQLDSYEKEQHVIVRYKPQSNPQKYLRGVVKDWQDDEYLVWAMDYGFQIISSSRFLWCLPTELSEKIMDIAIGGVANVLPWNGKNWSAMAQKLFGLQLLKAHHLSFKPMQQNQRQQNFGQLLMKLIDCNEYLVDAAEYLVLNQFARIAEKDHFQLDMDNYWQQSEATHLAEINDIGNLGGVGSRNIIKLVKAAGLLPTKSIDPNNSPILTNGDSTFADIYFDSHKVLHKVEPWSQECKVRHRNGYYQIGGLTRPLTRPSAQPEKLSVLLQQRTVPPIPLTAKLLSKVSSKLDNPVETAFEVSSDTSSACGSSSSSNSDIEEDAPRLQCLRALVADKSTDSTENSAAAALGDEEVLHKEQKIIYPTSIGASIEVQMNSIPITSSAVSKEPLKTHSEVEKTIDIKYPNAVKSAERTHATPLVSKAPEKMSARSEFKQIKANENRNEKYTSLVKSAEPLHAVPFIYESHEKYDKTPVVKATKINLKADEDNKYTNLLSSTKPFPLGNVAETPNVQNRIFPKPQDPSLTKEKLDRIFNEMLGKTSLGSPLRTGTFNSSPKQAIPKNVSGLSHINNMVLAHSSVELIPLSNVQELPLGASIHQAMCNKNFHTPSPMQSYAWPHLMQGNSMLLINSMDTGRSWSYLPPLCTLVMQQMQMTVMTGVGPLAVLVANNQENVNILAQHCSFLLQYYETIKYKVINAGAIQMGDVCSMLLSTCGILVTTASCLVILLQHHSKGIHIFDASRLRHLIFDDYDLIRTAGPLILQQILDQLKGMSLPRLQLIMVAQQWRASEYMPLIKRQARNPLLLFGDFLEAAMYGSIKLEVVFMQSIKKLPKLLEFLDSRMSLQERTLIFCKSLEEVGTLRKALLSIGLQSGMANESQSETERILLLTDDLVTNNSSVVTLRDIQLLVHYNLSHSWSSFSSRFRFVTGNIPNYFSENRSEKYITSFIMLDETNKLELPRLVQFLHAHGIRQEKHIMQAAADCQMHSEQGHALCQKTLSVGTRCLMSCRYRHYLVKADVMNAPFTQQPDTLIRVQVVKVYSPVHLAIRPLCYKLPGCNKWRQISSSVAQLALALNVYMGIPENRRPYRQPRINDICLIERSTGFKRVRVVNCQYNGSSLQVQFMDDSTEPINVGISELLYCATPFQRVPPLVIAVRLPGIVPVMGEVTWSRSATQWVESLLCNLNELQHVQMVVDFALKSSVYVKDIFVIQDCPQMGTSVKKTMLCGELLREGYGCIRADGPEMLRNMYAEVTKINSTDEDPADPHFGQWLDSDEDGAEAELPASPTLKDEKQLTSPSPAEIVDNPDVGQWLDSDYEDSTPVETNAQYFKTQRDSGEDFVKQKKDNCKNTARSPEFRHLVDSQHSNTTNSIAIKETSNTSTTEFLNVLIRNLKEKKDDVKPNNTQQMMEEIVYGIDERLNTVSSKSSTRQSKKKVLVASHEKSVDAAALTTYSLRFSAVAGGAVRPSIKWKQTLRTIVITIEQQLPEYELRHNNNTLFYSVPTTAPPQGCILNLLGDVTVISEKQCGYYLQVKLDKVIKTIWPTLLRTAVPQHWLTYDTDPDGELSSQEAKNYRFKSIWQQCSEFEAKNPDFDSDSSVDESEENSTERAILGDDLAD</sequence>
<dbReference type="GO" id="GO:0016787">
    <property type="term" value="F:hydrolase activity"/>
    <property type="evidence" value="ECO:0007669"/>
    <property type="project" value="UniProtKB-KW"/>
</dbReference>
<comment type="catalytic activity">
    <reaction evidence="7">
        <text>ATP + H2O = ADP + phosphate + H(+)</text>
        <dbReference type="Rhea" id="RHEA:13065"/>
        <dbReference type="ChEBI" id="CHEBI:15377"/>
        <dbReference type="ChEBI" id="CHEBI:15378"/>
        <dbReference type="ChEBI" id="CHEBI:30616"/>
        <dbReference type="ChEBI" id="CHEBI:43474"/>
        <dbReference type="ChEBI" id="CHEBI:456216"/>
        <dbReference type="EC" id="3.6.4.13"/>
    </reaction>
</comment>
<dbReference type="SUPFAM" id="SSF49764">
    <property type="entry name" value="HSP20-like chaperones"/>
    <property type="match status" value="1"/>
</dbReference>
<dbReference type="PANTHER" id="PTHR22655">
    <property type="entry name" value="ATP-DEPENDENT RNA HELICASE TDRD12-RELATED"/>
    <property type="match status" value="1"/>
</dbReference>
<dbReference type="EC" id="3.6.4.13" evidence="1"/>
<evidence type="ECO:0000256" key="6">
    <source>
        <dbReference type="ARBA" id="ARBA00022840"/>
    </source>
</evidence>
<evidence type="ECO:0000256" key="5">
    <source>
        <dbReference type="ARBA" id="ARBA00022806"/>
    </source>
</evidence>
<feature type="region of interest" description="Disordered" evidence="8">
    <location>
        <begin position="1312"/>
        <end position="1374"/>
    </location>
</feature>
<dbReference type="Proteomes" id="UP000504634">
    <property type="component" value="Unplaced"/>
</dbReference>
<keyword evidence="2" id="KW-0677">Repeat</keyword>
<evidence type="ECO:0000313" key="10">
    <source>
        <dbReference type="RefSeq" id="XP_030377177.1"/>
    </source>
</evidence>
<dbReference type="InterPro" id="IPR008978">
    <property type="entry name" value="HSP20-like_chaperone"/>
</dbReference>
<dbReference type="PANTHER" id="PTHR22655:SF2">
    <property type="entry name" value="ATP-DEPENDENT RNA HELICASE TDRD12-RELATED"/>
    <property type="match status" value="1"/>
</dbReference>
<dbReference type="OrthoDB" id="249932at2759"/>
<feature type="compositionally biased region" description="Acidic residues" evidence="8">
    <location>
        <begin position="1648"/>
        <end position="1660"/>
    </location>
</feature>
<dbReference type="RefSeq" id="XP_030377177.1">
    <property type="nucleotide sequence ID" value="XM_030521317.1"/>
</dbReference>